<dbReference type="GO" id="GO:0000160">
    <property type="term" value="P:phosphorelay signal transduction system"/>
    <property type="evidence" value="ECO:0007669"/>
    <property type="project" value="InterPro"/>
</dbReference>
<feature type="domain" description="Response regulatory" evidence="2">
    <location>
        <begin position="1"/>
        <end position="111"/>
    </location>
</feature>
<dbReference type="Gene3D" id="3.40.50.2300">
    <property type="match status" value="1"/>
</dbReference>
<dbReference type="InterPro" id="IPR001789">
    <property type="entry name" value="Sig_transdc_resp-reg_receiver"/>
</dbReference>
<dbReference type="Pfam" id="PF00072">
    <property type="entry name" value="Response_reg"/>
    <property type="match status" value="1"/>
</dbReference>
<dbReference type="EMBL" id="CDMZ01005254">
    <property type="protein sequence ID" value="CEM52463.1"/>
    <property type="molecule type" value="Genomic_DNA"/>
</dbReference>
<dbReference type="InterPro" id="IPR052048">
    <property type="entry name" value="ST_Response_Regulator"/>
</dbReference>
<reference evidence="3" key="1">
    <citation type="submission" date="2014-11" db="EMBL/GenBank/DDBJ databases">
        <authorList>
            <person name="Otto D Thomas"/>
            <person name="Naeem Raeece"/>
        </authorList>
    </citation>
    <scope>NUCLEOTIDE SEQUENCE</scope>
</reference>
<keyword evidence="1" id="KW-0597">Phosphoprotein</keyword>
<gene>
    <name evidence="3" type="ORF">Cvel_11288</name>
</gene>
<dbReference type="CDD" id="cd17546">
    <property type="entry name" value="REC_hyHK_CKI1_RcsC-like"/>
    <property type="match status" value="1"/>
</dbReference>
<dbReference type="VEuPathDB" id="CryptoDB:Cvel_11288"/>
<dbReference type="PANTHER" id="PTHR43228:SF1">
    <property type="entry name" value="TWO-COMPONENT RESPONSE REGULATOR ARR22"/>
    <property type="match status" value="1"/>
</dbReference>
<dbReference type="PhylomeDB" id="A0A0G4I6B4"/>
<protein>
    <recommendedName>
        <fullName evidence="2">Response regulatory domain-containing protein</fullName>
    </recommendedName>
</protein>
<evidence type="ECO:0000256" key="1">
    <source>
        <dbReference type="PROSITE-ProRule" id="PRU00169"/>
    </source>
</evidence>
<dbReference type="AlphaFoldDB" id="A0A0G4I6B4"/>
<organism evidence="3">
    <name type="scientific">Chromera velia CCMP2878</name>
    <dbReference type="NCBI Taxonomy" id="1169474"/>
    <lineage>
        <taxon>Eukaryota</taxon>
        <taxon>Sar</taxon>
        <taxon>Alveolata</taxon>
        <taxon>Colpodellida</taxon>
        <taxon>Chromeraceae</taxon>
        <taxon>Chromera</taxon>
    </lineage>
</organism>
<feature type="modified residue" description="4-aspartylphosphate" evidence="1">
    <location>
        <position position="40"/>
    </location>
</feature>
<name>A0A0G4I6B4_9ALVE</name>
<sequence length="111" mass="12256">MAGSAVIKRLGFSVHTAEDGDEAVRMIVEERREFRLVLMDKNMARMDGTEALRKIRQHFTKGVCERSVSVPLLVGCIGDAVREAEEAFLQAGAERVIMKPLQAKDLSALLA</sequence>
<evidence type="ECO:0000313" key="3">
    <source>
        <dbReference type="EMBL" id="CEM52463.1"/>
    </source>
</evidence>
<proteinExistence type="predicted"/>
<accession>A0A0G4I6B4</accession>
<dbReference type="SUPFAM" id="SSF52172">
    <property type="entry name" value="CheY-like"/>
    <property type="match status" value="1"/>
</dbReference>
<evidence type="ECO:0000259" key="2">
    <source>
        <dbReference type="PROSITE" id="PS50110"/>
    </source>
</evidence>
<dbReference type="InterPro" id="IPR011006">
    <property type="entry name" value="CheY-like_superfamily"/>
</dbReference>
<dbReference type="PANTHER" id="PTHR43228">
    <property type="entry name" value="TWO-COMPONENT RESPONSE REGULATOR"/>
    <property type="match status" value="1"/>
</dbReference>
<dbReference type="PROSITE" id="PS50110">
    <property type="entry name" value="RESPONSE_REGULATORY"/>
    <property type="match status" value="1"/>
</dbReference>
<dbReference type="SMART" id="SM00448">
    <property type="entry name" value="REC"/>
    <property type="match status" value="1"/>
</dbReference>